<dbReference type="RefSeq" id="WP_008486384.1">
    <property type="nucleotide sequence ID" value="NZ_AMRI01000032.1"/>
</dbReference>
<proteinExistence type="predicted"/>
<dbReference type="OrthoDB" id="5296662at2"/>
<evidence type="ECO:0000313" key="3">
    <source>
        <dbReference type="Proteomes" id="UP000006755"/>
    </source>
</evidence>
<dbReference type="AlphaFoldDB" id="K2JT02"/>
<comment type="caution">
    <text evidence="2">The sequence shown here is derived from an EMBL/GenBank/DDBJ whole genome shotgun (WGS) entry which is preliminary data.</text>
</comment>
<dbReference type="STRING" id="745411.B3C1_17172"/>
<reference evidence="2 3" key="1">
    <citation type="journal article" date="2012" name="J. Bacteriol.">
        <title>Genome Sequence of Gallaecimonas xiamenensis Type Strain 3-C-1.</title>
        <authorList>
            <person name="Lai Q."/>
            <person name="Wang L."/>
            <person name="Wang W."/>
            <person name="Shao Z."/>
        </authorList>
    </citation>
    <scope>NUCLEOTIDE SEQUENCE [LARGE SCALE GENOMIC DNA]</scope>
    <source>
        <strain evidence="2 3">3-C-1</strain>
    </source>
</reference>
<accession>K2JT02</accession>
<dbReference type="PROSITE" id="PS00409">
    <property type="entry name" value="PROKAR_NTER_METHYL"/>
    <property type="match status" value="1"/>
</dbReference>
<sequence length="212" mass="22880">MLKRNQQGMTLVELMIAMGMGLVVILAATTLFSATVGASSISTRMTVLRSDLNAIANLIASDVRRTGYSANASNNFGKPACTSDYETNCPFVFKPDRDLSASNNCIIARMDANDDGVLDINTNEVRGYVFDNGIIYQMTSFTGTPACDGTYTRESLSWQTDLTISNLTFTYLSGAASSGIRSINISVSGYSGATPELTMTLNQEVRLRNDDI</sequence>
<organism evidence="2 3">
    <name type="scientific">Gallaecimonas xiamenensis 3-C-1</name>
    <dbReference type="NCBI Taxonomy" id="745411"/>
    <lineage>
        <taxon>Bacteria</taxon>
        <taxon>Pseudomonadati</taxon>
        <taxon>Pseudomonadota</taxon>
        <taxon>Gammaproteobacteria</taxon>
        <taxon>Enterobacterales</taxon>
        <taxon>Gallaecimonadaceae</taxon>
        <taxon>Gallaecimonas</taxon>
    </lineage>
</organism>
<dbReference type="NCBIfam" id="TIGR02532">
    <property type="entry name" value="IV_pilin_GFxxxE"/>
    <property type="match status" value="1"/>
</dbReference>
<name>K2JT02_9GAMM</name>
<dbReference type="Proteomes" id="UP000006755">
    <property type="component" value="Unassembled WGS sequence"/>
</dbReference>
<protein>
    <submittedName>
        <fullName evidence="2">Putative type IV pilin</fullName>
    </submittedName>
</protein>
<dbReference type="Pfam" id="PF07963">
    <property type="entry name" value="N_methyl"/>
    <property type="match status" value="1"/>
</dbReference>
<dbReference type="InterPro" id="IPR012902">
    <property type="entry name" value="N_methyl_site"/>
</dbReference>
<dbReference type="EMBL" id="AMRI01000032">
    <property type="protein sequence ID" value="EKE68260.1"/>
    <property type="molecule type" value="Genomic_DNA"/>
</dbReference>
<gene>
    <name evidence="2" type="ORF">B3C1_17172</name>
</gene>
<dbReference type="PIRSF" id="PIRSF004525">
    <property type="entry name" value="Pilin_peptidase-dep_B_prd"/>
    <property type="match status" value="1"/>
</dbReference>
<evidence type="ECO:0000256" key="1">
    <source>
        <dbReference type="ARBA" id="ARBA00004167"/>
    </source>
</evidence>
<dbReference type="InterPro" id="IPR016419">
    <property type="entry name" value="Prepilin_Pept-dep_B_prd"/>
</dbReference>
<dbReference type="GO" id="GO:0016020">
    <property type="term" value="C:membrane"/>
    <property type="evidence" value="ECO:0007669"/>
    <property type="project" value="UniProtKB-SubCell"/>
</dbReference>
<comment type="subcellular location">
    <subcellularLocation>
        <location evidence="1">Membrane</location>
        <topology evidence="1">Single-pass membrane protein</topology>
    </subcellularLocation>
</comment>
<dbReference type="eggNOG" id="COG4795">
    <property type="taxonomic scope" value="Bacteria"/>
</dbReference>
<evidence type="ECO:0000313" key="2">
    <source>
        <dbReference type="EMBL" id="EKE68260.1"/>
    </source>
</evidence>
<keyword evidence="3" id="KW-1185">Reference proteome</keyword>